<dbReference type="EMBL" id="JACHBC010000027">
    <property type="protein sequence ID" value="MBB5564660.1"/>
    <property type="molecule type" value="Genomic_DNA"/>
</dbReference>
<accession>A0A7W9CYP3</accession>
<sequence length="65" mass="7200">MTWISMKGINRARLQRDDIDVHVEAHIRRVVEAGGAPATAITENKRLSDVLAVSRSARSSSQGQW</sequence>
<dbReference type="Proteomes" id="UP000528824">
    <property type="component" value="Unassembled WGS sequence"/>
</dbReference>
<evidence type="ECO:0000313" key="2">
    <source>
        <dbReference type="Proteomes" id="UP000528824"/>
    </source>
</evidence>
<comment type="caution">
    <text evidence="1">The sequence shown here is derived from an EMBL/GenBank/DDBJ whole genome shotgun (WGS) entry which is preliminary data.</text>
</comment>
<organism evidence="1 2">
    <name type="scientific">Rhizobium lentis</name>
    <dbReference type="NCBI Taxonomy" id="1138194"/>
    <lineage>
        <taxon>Bacteria</taxon>
        <taxon>Pseudomonadati</taxon>
        <taxon>Pseudomonadota</taxon>
        <taxon>Alphaproteobacteria</taxon>
        <taxon>Hyphomicrobiales</taxon>
        <taxon>Rhizobiaceae</taxon>
        <taxon>Rhizobium/Agrobacterium group</taxon>
        <taxon>Rhizobium</taxon>
    </lineage>
</organism>
<evidence type="ECO:0000313" key="1">
    <source>
        <dbReference type="EMBL" id="MBB5564660.1"/>
    </source>
</evidence>
<proteinExistence type="predicted"/>
<dbReference type="AlphaFoldDB" id="A0A7W9CYP3"/>
<reference evidence="1 2" key="1">
    <citation type="submission" date="2020-08" db="EMBL/GenBank/DDBJ databases">
        <title>Genomic Encyclopedia of Type Strains, Phase IV (KMG-V): Genome sequencing to study the core and pangenomes of soil and plant-associated prokaryotes.</title>
        <authorList>
            <person name="Whitman W."/>
        </authorList>
    </citation>
    <scope>NUCLEOTIDE SEQUENCE [LARGE SCALE GENOMIC DNA]</scope>
    <source>
        <strain evidence="1 2">SEMIA 4034</strain>
    </source>
</reference>
<keyword evidence="2" id="KW-1185">Reference proteome</keyword>
<protein>
    <submittedName>
        <fullName evidence="1">Uncharacterized protein</fullName>
    </submittedName>
</protein>
<gene>
    <name evidence="1" type="ORF">GGI59_006369</name>
</gene>
<name>A0A7W9CYP3_9HYPH</name>